<sequence length="160" mass="17870">MYKLPDQTVGKRLMLEVSGPVLGLGFRVPMENLDRYTKNYRAHNPQEPAAFGEFIEEIPLGGPVSGVGVVLRDLGRGPQGGRTVEALVYTENSFEGARAEALEALLAYAVTRTAEASSYLLMEVLPQEEVETIRRLFREEREEELMDLMEALFQKHGLSV</sequence>
<dbReference type="EMBL" id="QWKZ01000007">
    <property type="protein sequence ID" value="RIH89191.1"/>
    <property type="molecule type" value="Genomic_DNA"/>
</dbReference>
<dbReference type="AlphaFoldDB" id="A0A399F3K9"/>
<dbReference type="OrthoDB" id="9843862at2"/>
<evidence type="ECO:0000313" key="1">
    <source>
        <dbReference type="EMBL" id="RIH89191.1"/>
    </source>
</evidence>
<organism evidence="1 2">
    <name type="scientific">Meiothermus luteus</name>
    <dbReference type="NCBI Taxonomy" id="2026184"/>
    <lineage>
        <taxon>Bacteria</taxon>
        <taxon>Thermotogati</taxon>
        <taxon>Deinococcota</taxon>
        <taxon>Deinococci</taxon>
        <taxon>Thermales</taxon>
        <taxon>Thermaceae</taxon>
        <taxon>Meiothermus</taxon>
    </lineage>
</organism>
<proteinExistence type="predicted"/>
<dbReference type="RefSeq" id="WP_119359094.1">
    <property type="nucleotide sequence ID" value="NZ_QWKZ01000007.1"/>
</dbReference>
<reference evidence="1 2" key="1">
    <citation type="submission" date="2018-08" db="EMBL/GenBank/DDBJ databases">
        <title>Meiothermus luteus KCTC 52599 genome sequencing project.</title>
        <authorList>
            <person name="Da Costa M.S."/>
            <person name="Albuquerque L."/>
            <person name="Raposo P."/>
            <person name="Froufe H.J.C."/>
            <person name="Barroso C.S."/>
            <person name="Egas C."/>
        </authorList>
    </citation>
    <scope>NUCLEOTIDE SEQUENCE [LARGE SCALE GENOMIC DNA]</scope>
    <source>
        <strain evidence="1 2">KCTC 52599</strain>
    </source>
</reference>
<gene>
    <name evidence="1" type="ORF">Mlute_00398</name>
</gene>
<comment type="caution">
    <text evidence="1">The sequence shown here is derived from an EMBL/GenBank/DDBJ whole genome shotgun (WGS) entry which is preliminary data.</text>
</comment>
<evidence type="ECO:0000313" key="2">
    <source>
        <dbReference type="Proteomes" id="UP000265800"/>
    </source>
</evidence>
<dbReference type="Proteomes" id="UP000265800">
    <property type="component" value="Unassembled WGS sequence"/>
</dbReference>
<name>A0A399F3K9_9DEIN</name>
<accession>A0A399F3K9</accession>
<keyword evidence="2" id="KW-1185">Reference proteome</keyword>
<protein>
    <submittedName>
        <fullName evidence="1">Uncharacterized protein</fullName>
    </submittedName>
</protein>